<dbReference type="EMBL" id="KB007978">
    <property type="protein sequence ID" value="ELR16989.1"/>
    <property type="molecule type" value="Genomic_DNA"/>
</dbReference>
<dbReference type="Pfam" id="PF00112">
    <property type="entry name" value="Peptidase_C1"/>
    <property type="match status" value="1"/>
</dbReference>
<dbReference type="SUPFAM" id="SSF54001">
    <property type="entry name" value="Cysteine proteinases"/>
    <property type="match status" value="1"/>
</dbReference>
<dbReference type="InterPro" id="IPR038765">
    <property type="entry name" value="Papain-like_cys_pep_sf"/>
</dbReference>
<dbReference type="GO" id="GO:0008234">
    <property type="term" value="F:cysteine-type peptidase activity"/>
    <property type="evidence" value="ECO:0007669"/>
    <property type="project" value="InterPro"/>
</dbReference>
<dbReference type="VEuPathDB" id="AmoebaDB:ACA1_304310"/>
<evidence type="ECO:0000313" key="7">
    <source>
        <dbReference type="Proteomes" id="UP000011083"/>
    </source>
</evidence>
<dbReference type="RefSeq" id="XP_004339002.1">
    <property type="nucleotide sequence ID" value="XM_004338954.1"/>
</dbReference>
<evidence type="ECO:0000256" key="2">
    <source>
        <dbReference type="ARBA" id="ARBA00023157"/>
    </source>
</evidence>
<dbReference type="GeneID" id="14917703"/>
<dbReference type="OrthoDB" id="10259130at2759"/>
<organism evidence="6 7">
    <name type="scientific">Acanthamoeba castellanii (strain ATCC 30010 / Neff)</name>
    <dbReference type="NCBI Taxonomy" id="1257118"/>
    <lineage>
        <taxon>Eukaryota</taxon>
        <taxon>Amoebozoa</taxon>
        <taxon>Discosea</taxon>
        <taxon>Longamoebia</taxon>
        <taxon>Centramoebida</taxon>
        <taxon>Acanthamoebidae</taxon>
        <taxon>Acanthamoeba</taxon>
    </lineage>
</organism>
<dbReference type="PANTHER" id="PTHR12411">
    <property type="entry name" value="CYSTEINE PROTEASE FAMILY C1-RELATED"/>
    <property type="match status" value="1"/>
</dbReference>
<dbReference type="Proteomes" id="UP000011083">
    <property type="component" value="Unassembled WGS sequence"/>
</dbReference>
<reference evidence="6 7" key="1">
    <citation type="journal article" date="2013" name="Genome Biol.">
        <title>Genome of Acanthamoeba castellanii highlights extensive lateral gene transfer and early evolution of tyrosine kinase signaling.</title>
        <authorList>
            <person name="Clarke M."/>
            <person name="Lohan A.J."/>
            <person name="Liu B."/>
            <person name="Lagkouvardos I."/>
            <person name="Roy S."/>
            <person name="Zafar N."/>
            <person name="Bertelli C."/>
            <person name="Schilde C."/>
            <person name="Kianianmomeni A."/>
            <person name="Burglin T.R."/>
            <person name="Frech C."/>
            <person name="Turcotte B."/>
            <person name="Kopec K.O."/>
            <person name="Synnott J.M."/>
            <person name="Choo C."/>
            <person name="Paponov I."/>
            <person name="Finkler A."/>
            <person name="Soon Heng Tan C."/>
            <person name="Hutchins A.P."/>
            <person name="Weinmeier T."/>
            <person name="Rattei T."/>
            <person name="Chu J.S."/>
            <person name="Gimenez G."/>
            <person name="Irimia M."/>
            <person name="Rigden D.J."/>
            <person name="Fitzpatrick D.A."/>
            <person name="Lorenzo-Morales J."/>
            <person name="Bateman A."/>
            <person name="Chiu C.H."/>
            <person name="Tang P."/>
            <person name="Hegemann P."/>
            <person name="Fromm H."/>
            <person name="Raoult D."/>
            <person name="Greub G."/>
            <person name="Miranda-Saavedra D."/>
            <person name="Chen N."/>
            <person name="Nash P."/>
            <person name="Ginger M.L."/>
            <person name="Horn M."/>
            <person name="Schaap P."/>
            <person name="Caler L."/>
            <person name="Loftus B."/>
        </authorList>
    </citation>
    <scope>NUCLEOTIDE SEQUENCE [LARGE SCALE GENOMIC DNA]</scope>
    <source>
        <strain evidence="6 7">Neff</strain>
    </source>
</reference>
<dbReference type="GO" id="GO:0006508">
    <property type="term" value="P:proteolysis"/>
    <property type="evidence" value="ECO:0007669"/>
    <property type="project" value="UniProtKB-KW"/>
</dbReference>
<dbReference type="InterPro" id="IPR013201">
    <property type="entry name" value="Prot_inhib_I29"/>
</dbReference>
<keyword evidence="6" id="KW-0378">Hydrolase</keyword>
<sequence length="316" mass="34835">MRFAAPLALSAVLFFFFVASASSDEQQHDDPLRGAFAQWMRTHAKSYSNEEFVFRWNAWRENHRFIEEHNRQNHSYHLAMNQFGDLTADEFQTLYTPNLGRGPLTADDNSTATPPILKEKATFALACVDWRQTTPRVKNQGQCGSDYAFSALGALEGMLSRKYGRQGFDLSEQNIVDCSGPQGNYGCNGGFMTACYEYVKKSGGVNYAVNYPYTGQQGQCRFNPNSKVGLSSYAVIPYGSEQALEQALATVGPVAVAVDASLPSFRFYSAGIYVEPSATPTNLATLWLPLVTARRMAWRTTSSRTRGALVGAKGAT</sequence>
<evidence type="ECO:0000256" key="1">
    <source>
        <dbReference type="ARBA" id="ARBA00008455"/>
    </source>
</evidence>
<feature type="chain" id="PRO_5018663407" evidence="3">
    <location>
        <begin position="24"/>
        <end position="316"/>
    </location>
</feature>
<evidence type="ECO:0000256" key="3">
    <source>
        <dbReference type="SAM" id="SignalP"/>
    </source>
</evidence>
<keyword evidence="7" id="KW-1185">Reference proteome</keyword>
<evidence type="ECO:0000313" key="6">
    <source>
        <dbReference type="EMBL" id="ELR16989.1"/>
    </source>
</evidence>
<dbReference type="Gene3D" id="3.90.70.10">
    <property type="entry name" value="Cysteine proteinases"/>
    <property type="match status" value="1"/>
</dbReference>
<evidence type="ECO:0000259" key="4">
    <source>
        <dbReference type="SMART" id="SM00645"/>
    </source>
</evidence>
<proteinExistence type="inferred from homology"/>
<comment type="similarity">
    <text evidence="1">Belongs to the peptidase C1 family.</text>
</comment>
<name>L8GUX8_ACACF</name>
<dbReference type="InterPro" id="IPR000668">
    <property type="entry name" value="Peptidase_C1A_C"/>
</dbReference>
<feature type="domain" description="Peptidase C1A papain C-terminal" evidence="4">
    <location>
        <begin position="124"/>
        <end position="312"/>
    </location>
</feature>
<dbReference type="SMART" id="SM00848">
    <property type="entry name" value="Inhibitor_I29"/>
    <property type="match status" value="1"/>
</dbReference>
<keyword evidence="3" id="KW-0732">Signal</keyword>
<dbReference type="FunFam" id="3.90.70.10:FF:000332">
    <property type="entry name" value="Cathepsin L1"/>
    <property type="match status" value="1"/>
</dbReference>
<gene>
    <name evidence="6" type="ORF">ACA1_304310</name>
</gene>
<accession>L8GUX8</accession>
<dbReference type="SMART" id="SM00645">
    <property type="entry name" value="Pept_C1"/>
    <property type="match status" value="1"/>
</dbReference>
<keyword evidence="2" id="KW-1015">Disulfide bond</keyword>
<keyword evidence="6" id="KW-0645">Protease</keyword>
<feature type="signal peptide" evidence="3">
    <location>
        <begin position="1"/>
        <end position="23"/>
    </location>
</feature>
<dbReference type="OMA" id="NLIDCTT"/>
<dbReference type="AlphaFoldDB" id="L8GUX8"/>
<protein>
    <submittedName>
        <fullName evidence="6">Cysteine protease</fullName>
    </submittedName>
</protein>
<evidence type="ECO:0000259" key="5">
    <source>
        <dbReference type="SMART" id="SM00848"/>
    </source>
</evidence>
<feature type="domain" description="Cathepsin propeptide inhibitor" evidence="5">
    <location>
        <begin position="36"/>
        <end position="91"/>
    </location>
</feature>
<dbReference type="KEGG" id="acan:ACA1_304310"/>
<dbReference type="CDD" id="cd02248">
    <property type="entry name" value="Peptidase_C1A"/>
    <property type="match status" value="1"/>
</dbReference>
<dbReference type="Pfam" id="PF08246">
    <property type="entry name" value="Inhibitor_I29"/>
    <property type="match status" value="1"/>
</dbReference>
<dbReference type="STRING" id="1257118.L8GUX8"/>
<dbReference type="InterPro" id="IPR039417">
    <property type="entry name" value="Peptidase_C1A_papain-like"/>
</dbReference>
<dbReference type="InterPro" id="IPR013128">
    <property type="entry name" value="Peptidase_C1A"/>
</dbReference>